<dbReference type="InterPro" id="IPR007920">
    <property type="entry name" value="UPF0223"/>
</dbReference>
<evidence type="ECO:0000313" key="1">
    <source>
        <dbReference type="EMBL" id="KRM90750.1"/>
    </source>
</evidence>
<keyword evidence="2" id="KW-1185">Reference proteome</keyword>
<reference evidence="1 2" key="1">
    <citation type="journal article" date="2015" name="Genome Announc.">
        <title>Expanding the biotechnology potential of lactobacilli through comparative genomics of 213 strains and associated genera.</title>
        <authorList>
            <person name="Sun Z."/>
            <person name="Harris H.M."/>
            <person name="McCann A."/>
            <person name="Guo C."/>
            <person name="Argimon S."/>
            <person name="Zhang W."/>
            <person name="Yang X."/>
            <person name="Jeffery I.B."/>
            <person name="Cooney J.C."/>
            <person name="Kagawa T.F."/>
            <person name="Liu W."/>
            <person name="Song Y."/>
            <person name="Salvetti E."/>
            <person name="Wrobel A."/>
            <person name="Rasinkangas P."/>
            <person name="Parkhill J."/>
            <person name="Rea M.C."/>
            <person name="O'Sullivan O."/>
            <person name="Ritari J."/>
            <person name="Douillard F.P."/>
            <person name="Paul Ross R."/>
            <person name="Yang R."/>
            <person name="Briner A.E."/>
            <person name="Felis G.E."/>
            <person name="de Vos W.M."/>
            <person name="Barrangou R."/>
            <person name="Klaenhammer T.R."/>
            <person name="Caufield P.W."/>
            <person name="Cui Y."/>
            <person name="Zhang H."/>
            <person name="O'Toole P.W."/>
        </authorList>
    </citation>
    <scope>NUCLEOTIDE SEQUENCE [LARGE SCALE GENOMIC DNA]</scope>
    <source>
        <strain evidence="1 2">DSM 21116</strain>
    </source>
</reference>
<sequence length="92" mass="11014">MQLPNNFNYPLLPEWNTEEIIVATDFYQIVELIYTSKVNRADFLEKYNAYQNVVPMKMDQKKIDQEFFLETGMSIYKATKFVQNNNKQILHL</sequence>
<dbReference type="EMBL" id="AYZE01000014">
    <property type="protein sequence ID" value="KRM90750.1"/>
    <property type="molecule type" value="Genomic_DNA"/>
</dbReference>
<dbReference type="AlphaFoldDB" id="A0A0R2CG85"/>
<dbReference type="Pfam" id="PF05256">
    <property type="entry name" value="UPF0223"/>
    <property type="match status" value="1"/>
</dbReference>
<dbReference type="Proteomes" id="UP000051131">
    <property type="component" value="Unassembled WGS sequence"/>
</dbReference>
<evidence type="ECO:0000313" key="2">
    <source>
        <dbReference type="Proteomes" id="UP000051131"/>
    </source>
</evidence>
<dbReference type="STRING" id="1423729.FC80_GL000741"/>
<gene>
    <name evidence="1" type="ORF">FC80_GL000741</name>
</gene>
<organism evidence="1 2">
    <name type="scientific">Liquorilactobacillus cacaonum DSM 21116</name>
    <dbReference type="NCBI Taxonomy" id="1423729"/>
    <lineage>
        <taxon>Bacteria</taxon>
        <taxon>Bacillati</taxon>
        <taxon>Bacillota</taxon>
        <taxon>Bacilli</taxon>
        <taxon>Lactobacillales</taxon>
        <taxon>Lactobacillaceae</taxon>
        <taxon>Liquorilactobacillus</taxon>
    </lineage>
</organism>
<proteinExistence type="predicted"/>
<dbReference type="SUPFAM" id="SSF158504">
    <property type="entry name" value="BH2638-like"/>
    <property type="match status" value="1"/>
</dbReference>
<dbReference type="InterPro" id="IPR023324">
    <property type="entry name" value="BH2638-like_sf"/>
</dbReference>
<protein>
    <submittedName>
        <fullName evidence="1">Uncharacterized protein</fullName>
    </submittedName>
</protein>
<dbReference type="OrthoDB" id="1649074at2"/>
<accession>A0A0R2CG85</accession>
<name>A0A0R2CG85_9LACO</name>
<comment type="caution">
    <text evidence="1">The sequence shown here is derived from an EMBL/GenBank/DDBJ whole genome shotgun (WGS) entry which is preliminary data.</text>
</comment>
<dbReference type="RefSeq" id="WP_057828974.1">
    <property type="nucleotide sequence ID" value="NZ_AYZE01000014.1"/>
</dbReference>
<dbReference type="PATRIC" id="fig|1423729.3.peg.749"/>
<dbReference type="Gene3D" id="1.10.220.80">
    <property type="entry name" value="BH2638-like"/>
    <property type="match status" value="1"/>
</dbReference>